<dbReference type="Proteomes" id="UP000887565">
    <property type="component" value="Unplaced"/>
</dbReference>
<sequence>MVDQSTSMEVIPIEPAALLPPMALAVDPCIYLTTLAVLPGPPIIATVAAARYSAPVRFSQHIISDHQWQALAAALTAYHFPSPPPDMLFLEHHWMDYPDALKEKIQRILLPQPTPATPVPQIAQTAPVIAQTATQMPVALPQPITLQLPPVPKPPQPATLLP</sequence>
<dbReference type="WBParaSite" id="nRc.2.0.1.t32907-RA">
    <property type="protein sequence ID" value="nRc.2.0.1.t32907-RA"/>
    <property type="gene ID" value="nRc.2.0.1.g32907"/>
</dbReference>
<protein>
    <submittedName>
        <fullName evidence="2">Uncharacterized protein</fullName>
    </submittedName>
</protein>
<proteinExistence type="predicted"/>
<name>A0A915K3X1_ROMCU</name>
<reference evidence="2" key="1">
    <citation type="submission" date="2022-11" db="UniProtKB">
        <authorList>
            <consortium name="WormBaseParasite"/>
        </authorList>
    </citation>
    <scope>IDENTIFICATION</scope>
</reference>
<keyword evidence="1" id="KW-1185">Reference proteome</keyword>
<accession>A0A915K3X1</accession>
<evidence type="ECO:0000313" key="2">
    <source>
        <dbReference type="WBParaSite" id="nRc.2.0.1.t32907-RA"/>
    </source>
</evidence>
<dbReference type="AlphaFoldDB" id="A0A915K3X1"/>
<evidence type="ECO:0000313" key="1">
    <source>
        <dbReference type="Proteomes" id="UP000887565"/>
    </source>
</evidence>
<organism evidence="1 2">
    <name type="scientific">Romanomermis culicivorax</name>
    <name type="common">Nematode worm</name>
    <dbReference type="NCBI Taxonomy" id="13658"/>
    <lineage>
        <taxon>Eukaryota</taxon>
        <taxon>Metazoa</taxon>
        <taxon>Ecdysozoa</taxon>
        <taxon>Nematoda</taxon>
        <taxon>Enoplea</taxon>
        <taxon>Dorylaimia</taxon>
        <taxon>Mermithida</taxon>
        <taxon>Mermithoidea</taxon>
        <taxon>Mermithidae</taxon>
        <taxon>Romanomermis</taxon>
    </lineage>
</organism>